<dbReference type="Proteomes" id="UP000683507">
    <property type="component" value="Chromosome"/>
</dbReference>
<proteinExistence type="predicted"/>
<dbReference type="KEGG" id="ptan:CRYO30217_02630"/>
<evidence type="ECO:0000313" key="1">
    <source>
        <dbReference type="EMBL" id="CAG5085032.1"/>
    </source>
</evidence>
<organism evidence="1 2">
    <name type="scientific">Parvicella tangerina</name>
    <dbReference type="NCBI Taxonomy" id="2829795"/>
    <lineage>
        <taxon>Bacteria</taxon>
        <taxon>Pseudomonadati</taxon>
        <taxon>Bacteroidota</taxon>
        <taxon>Flavobacteriia</taxon>
        <taxon>Flavobacteriales</taxon>
        <taxon>Parvicellaceae</taxon>
        <taxon>Parvicella</taxon>
    </lineage>
</organism>
<gene>
    <name evidence="1" type="ORF">CRYO30217_02630</name>
</gene>
<name>A0A916JNM9_9FLAO</name>
<evidence type="ECO:0000313" key="2">
    <source>
        <dbReference type="Proteomes" id="UP000683507"/>
    </source>
</evidence>
<dbReference type="AlphaFoldDB" id="A0A916JNM9"/>
<accession>A0A916JNM9</accession>
<sequence length="65" mass="7821">MITSTFEKSKEATKRRPTIEYIRSIDKYKNISQEEYEELIDSLEQFAMIILDCYFSMSEEERAKL</sequence>
<keyword evidence="2" id="KW-1185">Reference proteome</keyword>
<reference evidence="1" key="1">
    <citation type="submission" date="2021-04" db="EMBL/GenBank/DDBJ databases">
        <authorList>
            <person name="Rodrigo-Torres L."/>
            <person name="Arahal R. D."/>
            <person name="Lucena T."/>
        </authorList>
    </citation>
    <scope>NUCLEOTIDE SEQUENCE</scope>
    <source>
        <strain evidence="1">AS29M-1</strain>
    </source>
</reference>
<protein>
    <submittedName>
        <fullName evidence="1">Uncharacterized protein</fullName>
    </submittedName>
</protein>
<dbReference type="EMBL" id="OU015584">
    <property type="protein sequence ID" value="CAG5085032.1"/>
    <property type="molecule type" value="Genomic_DNA"/>
</dbReference>
<dbReference type="RefSeq" id="WP_258542847.1">
    <property type="nucleotide sequence ID" value="NZ_OU015584.1"/>
</dbReference>